<dbReference type="RefSeq" id="WP_377068209.1">
    <property type="nucleotide sequence ID" value="NZ_JBHMEC010000009.1"/>
</dbReference>
<keyword evidence="1" id="KW-0472">Membrane</keyword>
<name>A0ABV5HZE2_9RHOB</name>
<evidence type="ECO:0000313" key="2">
    <source>
        <dbReference type="EMBL" id="MFB9149371.1"/>
    </source>
</evidence>
<reference evidence="2 3" key="1">
    <citation type="submission" date="2024-09" db="EMBL/GenBank/DDBJ databases">
        <authorList>
            <person name="Sun Q."/>
            <person name="Mori K."/>
        </authorList>
    </citation>
    <scope>NUCLEOTIDE SEQUENCE [LARGE SCALE GENOMIC DNA]</scope>
    <source>
        <strain evidence="2 3">CECT 9424</strain>
    </source>
</reference>
<keyword evidence="1" id="KW-0812">Transmembrane</keyword>
<organism evidence="2 3">
    <name type="scientific">Roseovarius ramblicola</name>
    <dbReference type="NCBI Taxonomy" id="2022336"/>
    <lineage>
        <taxon>Bacteria</taxon>
        <taxon>Pseudomonadati</taxon>
        <taxon>Pseudomonadota</taxon>
        <taxon>Alphaproteobacteria</taxon>
        <taxon>Rhodobacterales</taxon>
        <taxon>Roseobacteraceae</taxon>
        <taxon>Roseovarius</taxon>
    </lineage>
</organism>
<accession>A0ABV5HZE2</accession>
<dbReference type="EMBL" id="JBHMEC010000009">
    <property type="protein sequence ID" value="MFB9149371.1"/>
    <property type="molecule type" value="Genomic_DNA"/>
</dbReference>
<keyword evidence="3" id="KW-1185">Reference proteome</keyword>
<comment type="caution">
    <text evidence="2">The sequence shown here is derived from an EMBL/GenBank/DDBJ whole genome shotgun (WGS) entry which is preliminary data.</text>
</comment>
<dbReference type="Pfam" id="PF11750">
    <property type="entry name" value="DUF3307"/>
    <property type="match status" value="1"/>
</dbReference>
<keyword evidence="1" id="KW-1133">Transmembrane helix</keyword>
<evidence type="ECO:0000256" key="1">
    <source>
        <dbReference type="SAM" id="Phobius"/>
    </source>
</evidence>
<sequence>MTANTLLILMLLFEIKHLLADFIWQSGWMVHNKGSYGHPGGIAHAGMHSLLTVPVLIWTPLTVLTVLAIAAAEFVLHYHIDWTKDRLLYRWEQTPQQKGFWALTGLDQFAHQATYVAILWLAVSIV</sequence>
<proteinExistence type="predicted"/>
<dbReference type="InterPro" id="IPR021737">
    <property type="entry name" value="Phage_phiKZ_Orf197"/>
</dbReference>
<feature type="transmembrane region" description="Helical" evidence="1">
    <location>
        <begin position="55"/>
        <end position="76"/>
    </location>
</feature>
<protein>
    <submittedName>
        <fullName evidence="2">DUF3307 domain-containing protein</fullName>
    </submittedName>
</protein>
<gene>
    <name evidence="2" type="ORF">ACFFU4_06345</name>
</gene>
<evidence type="ECO:0000313" key="3">
    <source>
        <dbReference type="Proteomes" id="UP001589670"/>
    </source>
</evidence>
<dbReference type="Proteomes" id="UP001589670">
    <property type="component" value="Unassembled WGS sequence"/>
</dbReference>